<dbReference type="InterPro" id="IPR025110">
    <property type="entry name" value="AMP-bd_C"/>
</dbReference>
<sequence>MTDLHWASIWETVADAVPSHPAIIQGGIAISFGDYEHRASCFAQALHDLETSVGDAIAICLPNCPEYAEAQFAALKNRQLVVNTNYRYKCAELTALLASSGAKVLLYHADNEAVISELDRTQIPELAHVIRVGGGGRPGDVALSYDDLIDASPPAKRIFRSSSDPYVFYTGGTTGVPKGVVYPIGEHVGQFLVNTPTTFGFAATDGPEDCARRAKELVQEGASPSALPVASLMHGTGNWGGLMGPHLFGGTSVFLSNRSFAALEMWDAIKANEVTVAVIVGDAMALPAIRALDQRAAEGAPVRARSLGLVLSSGAAFSRHLKVALLEHLPHIRIIDAIGSTEGVMGMSVSTADSVAETGVFVPLPGTKVFTGNGHEVLPGSGLIGSIAVGSAAIPSEYRGDPSKSACTFRSVNGRRYSFPGDLATVEANGSIRLLGRGSQIINSGGEKVFAEEVEMMLKSLPHIDDAVVVGIPHERFGQAVAAVLTPSDGHVIDFDKVIKDATPLIADYKLPRAFAVAEVAPRSVTGKPDYAKARDILTQSAARVVGSLGA</sequence>
<organism evidence="3 4">
    <name type="scientific">Mycobacterium vicinigordonae</name>
    <dbReference type="NCBI Taxonomy" id="1719132"/>
    <lineage>
        <taxon>Bacteria</taxon>
        <taxon>Bacillati</taxon>
        <taxon>Actinomycetota</taxon>
        <taxon>Actinomycetes</taxon>
        <taxon>Mycobacteriales</taxon>
        <taxon>Mycobacteriaceae</taxon>
        <taxon>Mycobacterium</taxon>
    </lineage>
</organism>
<feature type="domain" description="AMP-binding enzyme C-terminal" evidence="2">
    <location>
        <begin position="453"/>
        <end position="528"/>
    </location>
</feature>
<reference evidence="4" key="3">
    <citation type="submission" date="2023-07" db="EMBL/GenBank/DDBJ databases">
        <title>Description of Mycobacterium gordonae subsp. intergordonae subsp.nov. and Mycobacterium gordonae subsp. gordonae subsp. nov.</title>
        <authorList>
            <person name="Huang H."/>
        </authorList>
    </citation>
    <scope>NUCLEOTIDE SEQUENCE [LARGE SCALE GENOMIC DNA]</scope>
    <source>
        <strain evidence="4">24</strain>
    </source>
</reference>
<dbReference type="EMBL" id="CP059165">
    <property type="protein sequence ID" value="QLL08725.1"/>
    <property type="molecule type" value="Genomic_DNA"/>
</dbReference>
<dbReference type="Proteomes" id="UP000510682">
    <property type="component" value="Chromosome"/>
</dbReference>
<dbReference type="Gene3D" id="3.40.50.12780">
    <property type="entry name" value="N-terminal domain of ligase-like"/>
    <property type="match status" value="1"/>
</dbReference>
<dbReference type="InterPro" id="IPR000873">
    <property type="entry name" value="AMP-dep_synth/lig_dom"/>
</dbReference>
<dbReference type="InterPro" id="IPR042099">
    <property type="entry name" value="ANL_N_sf"/>
</dbReference>
<keyword evidence="4" id="KW-1185">Reference proteome</keyword>
<reference evidence="3 4" key="2">
    <citation type="submission" date="2020-07" db="EMBL/GenBank/DDBJ databases">
        <authorList>
            <person name="Yu X."/>
        </authorList>
    </citation>
    <scope>NUCLEOTIDE SEQUENCE [LARGE SCALE GENOMIC DNA]</scope>
    <source>
        <strain evidence="4">24</strain>
    </source>
</reference>
<dbReference type="InterPro" id="IPR020845">
    <property type="entry name" value="AMP-binding_CS"/>
</dbReference>
<accession>A0A7D6EAJ3</accession>
<dbReference type="RefSeq" id="WP_180917310.1">
    <property type="nucleotide sequence ID" value="NZ_CP059165.1"/>
</dbReference>
<evidence type="ECO:0000259" key="1">
    <source>
        <dbReference type="Pfam" id="PF00501"/>
    </source>
</evidence>
<dbReference type="AlphaFoldDB" id="A0A7D6EAJ3"/>
<dbReference type="PANTHER" id="PTHR43767">
    <property type="entry name" value="LONG-CHAIN-FATTY-ACID--COA LIGASE"/>
    <property type="match status" value="1"/>
</dbReference>
<dbReference type="PANTHER" id="PTHR43767:SF1">
    <property type="entry name" value="NONRIBOSOMAL PEPTIDE SYNTHASE PES1 (EUROFUNG)-RELATED"/>
    <property type="match status" value="1"/>
</dbReference>
<dbReference type="SUPFAM" id="SSF56801">
    <property type="entry name" value="Acetyl-CoA synthetase-like"/>
    <property type="match status" value="1"/>
</dbReference>
<dbReference type="InterPro" id="IPR045851">
    <property type="entry name" value="AMP-bd_C_sf"/>
</dbReference>
<feature type="domain" description="AMP-dependent synthetase/ligase" evidence="1">
    <location>
        <begin position="11"/>
        <end position="397"/>
    </location>
</feature>
<dbReference type="Gene3D" id="3.30.300.30">
    <property type="match status" value="1"/>
</dbReference>
<protein>
    <submittedName>
        <fullName evidence="3">AMP-binding protein</fullName>
    </submittedName>
</protein>
<dbReference type="KEGG" id="mgor:H0P51_07365"/>
<dbReference type="GO" id="GO:0016878">
    <property type="term" value="F:acid-thiol ligase activity"/>
    <property type="evidence" value="ECO:0007669"/>
    <property type="project" value="UniProtKB-ARBA"/>
</dbReference>
<proteinExistence type="predicted"/>
<dbReference type="Pfam" id="PF00501">
    <property type="entry name" value="AMP-binding"/>
    <property type="match status" value="1"/>
</dbReference>
<gene>
    <name evidence="3" type="ORF">H0P51_07365</name>
</gene>
<evidence type="ECO:0000313" key="3">
    <source>
        <dbReference type="EMBL" id="QLL08725.1"/>
    </source>
</evidence>
<evidence type="ECO:0000313" key="4">
    <source>
        <dbReference type="Proteomes" id="UP000510682"/>
    </source>
</evidence>
<dbReference type="Pfam" id="PF13193">
    <property type="entry name" value="AMP-binding_C"/>
    <property type="match status" value="1"/>
</dbReference>
<name>A0A7D6EAJ3_9MYCO</name>
<dbReference type="InterPro" id="IPR050237">
    <property type="entry name" value="ATP-dep_AMP-bd_enzyme"/>
</dbReference>
<reference evidence="4" key="1">
    <citation type="submission" date="2020-07" db="EMBL/GenBank/DDBJ databases">
        <title>Description of Mycobacterium gordonae subsp. intergordonae subsp.nov. and Mycobacterium gordonae subsp. gordonae subsp. nov.</title>
        <authorList>
            <person name="Yu X."/>
        </authorList>
    </citation>
    <scope>NUCLEOTIDE SEQUENCE [LARGE SCALE GENOMIC DNA]</scope>
    <source>
        <strain evidence="4">24</strain>
    </source>
</reference>
<evidence type="ECO:0000259" key="2">
    <source>
        <dbReference type="Pfam" id="PF13193"/>
    </source>
</evidence>
<dbReference type="PROSITE" id="PS00455">
    <property type="entry name" value="AMP_BINDING"/>
    <property type="match status" value="1"/>
</dbReference>